<evidence type="ECO:0000256" key="8">
    <source>
        <dbReference type="SAM" id="Phobius"/>
    </source>
</evidence>
<feature type="binding site" evidence="7">
    <location>
        <position position="180"/>
    </location>
    <ligand>
        <name>Mn(2+)</name>
        <dbReference type="ChEBI" id="CHEBI:29035"/>
    </ligand>
</feature>
<evidence type="ECO:0000256" key="5">
    <source>
        <dbReference type="ARBA" id="ARBA00022989"/>
    </source>
</evidence>
<organism evidence="9 10">
    <name type="scientific">Curtobacterium flaccumfaciens pv. flaccumfaciens</name>
    <dbReference type="NCBI Taxonomy" id="138532"/>
    <lineage>
        <taxon>Bacteria</taxon>
        <taxon>Bacillati</taxon>
        <taxon>Actinomycetota</taxon>
        <taxon>Actinomycetes</taxon>
        <taxon>Micrococcales</taxon>
        <taxon>Microbacteriaceae</taxon>
        <taxon>Curtobacterium</taxon>
    </lineage>
</organism>
<evidence type="ECO:0000256" key="7">
    <source>
        <dbReference type="PIRSR" id="PIRSR605150-3"/>
    </source>
</evidence>
<dbReference type="SUPFAM" id="SSF53448">
    <property type="entry name" value="Nucleotide-diphospho-sugar transferases"/>
    <property type="match status" value="2"/>
</dbReference>
<dbReference type="Gene3D" id="3.90.550.10">
    <property type="entry name" value="Spore Coat Polysaccharide Biosynthesis Protein SpsA, Chain A"/>
    <property type="match status" value="2"/>
</dbReference>
<comment type="caution">
    <text evidence="9">The sequence shown here is derived from an EMBL/GenBank/DDBJ whole genome shotgun (WGS) entry which is preliminary data.</text>
</comment>
<keyword evidence="5 8" id="KW-1133">Transmembrane helix</keyword>
<feature type="binding site" evidence="7">
    <location>
        <position position="200"/>
    </location>
    <ligand>
        <name>Mn(2+)</name>
        <dbReference type="ChEBI" id="CHEBI:29035"/>
    </ligand>
</feature>
<feature type="transmembrane region" description="Helical" evidence="8">
    <location>
        <begin position="509"/>
        <end position="534"/>
    </location>
</feature>
<dbReference type="InterPro" id="IPR050321">
    <property type="entry name" value="Glycosyltr_2/OpgH_subfam"/>
</dbReference>
<dbReference type="CDD" id="cd06421">
    <property type="entry name" value="CESA_CelA_like"/>
    <property type="match status" value="1"/>
</dbReference>
<keyword evidence="6 8" id="KW-0472">Membrane</keyword>
<dbReference type="GO" id="GO:0016760">
    <property type="term" value="F:cellulose synthase (UDP-forming) activity"/>
    <property type="evidence" value="ECO:0007669"/>
    <property type="project" value="InterPro"/>
</dbReference>
<dbReference type="InterPro" id="IPR029044">
    <property type="entry name" value="Nucleotide-diphossugar_trans"/>
</dbReference>
<feature type="transmembrane region" description="Helical" evidence="8">
    <location>
        <begin position="620"/>
        <end position="639"/>
    </location>
</feature>
<sequence>MLATQHVRRHHGRGDPVTALDVSRQDRRRLTTGTARRRLVTVRTVALLASLAGVNYIVWRWAASVNWHSWWIAVPLILAETYSVIDSLLFALGAWRLRERGEPPAKPSTDVTVDVFITTYNEPVDLVERTARAAKAITHPHTTWILDDGNRPEMRAAAEALGIGVITRGADWVDRPRHAKAGNLNNALLATQGEFLLILDADQVPDPAILDRTLGYFKDPQMALVQTPQWFENVPAADPLGSQAPLFYGPIQQSKDGWNAAFFCGSNAILRREALMQLGISRYVAEVEASVQRTLATSRKLLARSRETETDPRVLDALDDAEGVVDRAREQVRSGEPLGDVTYAFQRGIDAIAFRFAAADLESVRNDLQELAAMSTDANTFAGLDDAALDVLGRREASPVAAIESIAVLARALDVNRDDEAQPIMPLATISVTEDMATAMRLHGLGWKSAYHDEILATGLAPEDLPTMLVQRLRWAQGTMQVFFRENPLVQKGLSWGQRLMYFSTMWSYLSGFAAIVYIAAPVLCLSFGVVPVQAYSVDFFARLIPFLVCNQLLFWVVAAGRPTWRGQQYSLALFPIWIESVTSAFQNVFRGKPLGFRVTPKVRDETEQKPRWDLVKPQLWAMGALVAALVMIVIRYLTGQAEGIAPLVNTAWVVFDLFIFSIVIRAVRYRGPATPAQSEHESSTAGGPL</sequence>
<evidence type="ECO:0000256" key="6">
    <source>
        <dbReference type="ARBA" id="ARBA00023136"/>
    </source>
</evidence>
<feature type="transmembrane region" description="Helical" evidence="8">
    <location>
        <begin position="645"/>
        <end position="665"/>
    </location>
</feature>
<dbReference type="InterPro" id="IPR005150">
    <property type="entry name" value="Cellulose_synth"/>
</dbReference>
<evidence type="ECO:0000256" key="4">
    <source>
        <dbReference type="ARBA" id="ARBA00022692"/>
    </source>
</evidence>
<dbReference type="AlphaFoldDB" id="A0A9Q2ZNJ9"/>
<reference evidence="9" key="1">
    <citation type="submission" date="2021-05" db="EMBL/GenBank/DDBJ databases">
        <title>Whole genome sequence of Curtobacterium flaccumfaciens pv. flaccumfaciens strain CFBP 3417.</title>
        <authorList>
            <person name="Osdaghi E."/>
            <person name="Taghouti G."/>
            <person name="Portier P."/>
            <person name="Fazliarab A."/>
            <person name="Taghavi S.M."/>
            <person name="Briand M."/>
            <person name="Le-Saux M."/>
            <person name="Jacques M.-A."/>
        </authorList>
    </citation>
    <scope>NUCLEOTIDE SEQUENCE</scope>
    <source>
        <strain evidence="9">CFBP 3417</strain>
    </source>
</reference>
<comment type="subcellular location">
    <subcellularLocation>
        <location evidence="1">Endomembrane system</location>
        <topology evidence="1">Multi-pass membrane protein</topology>
    </subcellularLocation>
</comment>
<dbReference type="Pfam" id="PF03552">
    <property type="entry name" value="Cellulose_synt"/>
    <property type="match status" value="1"/>
</dbReference>
<name>A0A9Q2ZNJ9_9MICO</name>
<dbReference type="EC" id="2.4.-.-" evidence="9"/>
<dbReference type="PANTHER" id="PTHR43867">
    <property type="entry name" value="CELLULOSE SYNTHASE CATALYTIC SUBUNIT A [UDP-FORMING]"/>
    <property type="match status" value="1"/>
</dbReference>
<evidence type="ECO:0000313" key="10">
    <source>
        <dbReference type="Proteomes" id="UP000709437"/>
    </source>
</evidence>
<dbReference type="GO" id="GO:0005886">
    <property type="term" value="C:plasma membrane"/>
    <property type="evidence" value="ECO:0007669"/>
    <property type="project" value="TreeGrafter"/>
</dbReference>
<evidence type="ECO:0000256" key="3">
    <source>
        <dbReference type="ARBA" id="ARBA00022679"/>
    </source>
</evidence>
<dbReference type="GO" id="GO:0030244">
    <property type="term" value="P:cellulose biosynthetic process"/>
    <property type="evidence" value="ECO:0007669"/>
    <property type="project" value="InterPro"/>
</dbReference>
<keyword evidence="3 9" id="KW-0808">Transferase</keyword>
<evidence type="ECO:0000256" key="2">
    <source>
        <dbReference type="ARBA" id="ARBA00022676"/>
    </source>
</evidence>
<evidence type="ECO:0000256" key="1">
    <source>
        <dbReference type="ARBA" id="ARBA00004127"/>
    </source>
</evidence>
<accession>A0A9Q2ZNJ9</accession>
<dbReference type="PANTHER" id="PTHR43867:SF2">
    <property type="entry name" value="CELLULOSE SYNTHASE CATALYTIC SUBUNIT A [UDP-FORMING]"/>
    <property type="match status" value="1"/>
</dbReference>
<dbReference type="EMBL" id="JAHEWX010000004">
    <property type="protein sequence ID" value="MBT1541073.1"/>
    <property type="molecule type" value="Genomic_DNA"/>
</dbReference>
<evidence type="ECO:0000313" key="9">
    <source>
        <dbReference type="EMBL" id="MBT1541073.1"/>
    </source>
</evidence>
<feature type="transmembrane region" description="Helical" evidence="8">
    <location>
        <begin position="70"/>
        <end position="92"/>
    </location>
</feature>
<dbReference type="RefSeq" id="WP_017886808.1">
    <property type="nucleotide sequence ID" value="NZ_JAHEWX010000004.1"/>
</dbReference>
<proteinExistence type="predicted"/>
<gene>
    <name evidence="9" type="ORF">KK103_04805</name>
</gene>
<keyword evidence="4 8" id="KW-0812">Transmembrane</keyword>
<dbReference type="Proteomes" id="UP000709437">
    <property type="component" value="Unassembled WGS sequence"/>
</dbReference>
<feature type="transmembrane region" description="Helical" evidence="8">
    <location>
        <begin position="540"/>
        <end position="559"/>
    </location>
</feature>
<feature type="transmembrane region" description="Helical" evidence="8">
    <location>
        <begin position="39"/>
        <end position="58"/>
    </location>
</feature>
<protein>
    <submittedName>
        <fullName evidence="9">Glycosyltransferase</fullName>
        <ecNumber evidence="9">2.4.-.-</ecNumber>
    </submittedName>
</protein>
<dbReference type="GO" id="GO:0012505">
    <property type="term" value="C:endomembrane system"/>
    <property type="evidence" value="ECO:0007669"/>
    <property type="project" value="UniProtKB-SubCell"/>
</dbReference>
<keyword evidence="2 9" id="KW-0328">Glycosyltransferase</keyword>